<evidence type="ECO:0000256" key="1">
    <source>
        <dbReference type="SAM" id="MobiDB-lite"/>
    </source>
</evidence>
<reference evidence="2 3" key="1">
    <citation type="journal article" date="2008" name="PLoS Genet.">
        <title>Genomic islands in the pathogenic filamentous fungus Aspergillus fumigatus.</title>
        <authorList>
            <person name="Fedorova N.D."/>
            <person name="Khaldi N."/>
            <person name="Joardar V.S."/>
            <person name="Maiti R."/>
            <person name="Amedeo P."/>
            <person name="Anderson M.J."/>
            <person name="Crabtree J."/>
            <person name="Silva J.C."/>
            <person name="Badger J.H."/>
            <person name="Albarraq A."/>
            <person name="Angiuoli S."/>
            <person name="Bussey H."/>
            <person name="Bowyer P."/>
            <person name="Cotty P.J."/>
            <person name="Dyer P.S."/>
            <person name="Egan A."/>
            <person name="Galens K."/>
            <person name="Fraser-Liggett C.M."/>
            <person name="Haas B.J."/>
            <person name="Inman J.M."/>
            <person name="Kent R."/>
            <person name="Lemieux S."/>
            <person name="Malavazi I."/>
            <person name="Orvis J."/>
            <person name="Roemer T."/>
            <person name="Ronning C.M."/>
            <person name="Sundaram J.P."/>
            <person name="Sutton G."/>
            <person name="Turner G."/>
            <person name="Venter J.C."/>
            <person name="White O.R."/>
            <person name="Whitty B.R."/>
            <person name="Youngman P."/>
            <person name="Wolfe K.H."/>
            <person name="Goldman G.H."/>
            <person name="Wortman J.R."/>
            <person name="Jiang B."/>
            <person name="Denning D.W."/>
            <person name="Nierman W.C."/>
        </authorList>
    </citation>
    <scope>NUCLEOTIDE SEQUENCE [LARGE SCALE GENOMIC DNA]</scope>
    <source>
        <strain evidence="3">CBS 144.89 / FGSC A1163 / CEA10</strain>
    </source>
</reference>
<dbReference type="Proteomes" id="UP000001699">
    <property type="component" value="Unassembled WGS sequence"/>
</dbReference>
<organism evidence="2 3">
    <name type="scientific">Aspergillus fumigatus (strain CBS 144.89 / FGSC A1163 / CEA10)</name>
    <name type="common">Neosartorya fumigata</name>
    <dbReference type="NCBI Taxonomy" id="451804"/>
    <lineage>
        <taxon>Eukaryota</taxon>
        <taxon>Fungi</taxon>
        <taxon>Dikarya</taxon>
        <taxon>Ascomycota</taxon>
        <taxon>Pezizomycotina</taxon>
        <taxon>Eurotiomycetes</taxon>
        <taxon>Eurotiomycetidae</taxon>
        <taxon>Eurotiales</taxon>
        <taxon>Aspergillaceae</taxon>
        <taxon>Aspergillus</taxon>
        <taxon>Aspergillus subgen. Fumigati</taxon>
    </lineage>
</organism>
<feature type="compositionally biased region" description="Low complexity" evidence="1">
    <location>
        <begin position="144"/>
        <end position="161"/>
    </location>
</feature>
<evidence type="ECO:0000313" key="3">
    <source>
        <dbReference type="Proteomes" id="UP000001699"/>
    </source>
</evidence>
<dbReference type="EMBL" id="DS499602">
    <property type="protein sequence ID" value="EDP47812.1"/>
    <property type="molecule type" value="Genomic_DNA"/>
</dbReference>
<dbReference type="AlphaFoldDB" id="B0YDS8"/>
<feature type="region of interest" description="Disordered" evidence="1">
    <location>
        <begin position="144"/>
        <end position="244"/>
    </location>
</feature>
<protein>
    <submittedName>
        <fullName evidence="2">Uncharacterized protein</fullName>
    </submittedName>
</protein>
<accession>B0YDS8</accession>
<evidence type="ECO:0000313" key="2">
    <source>
        <dbReference type="EMBL" id="EDP47812.1"/>
    </source>
</evidence>
<gene>
    <name evidence="2" type="ORF">AFUB_096650</name>
</gene>
<feature type="compositionally biased region" description="Basic and acidic residues" evidence="1">
    <location>
        <begin position="227"/>
        <end position="238"/>
    </location>
</feature>
<proteinExistence type="predicted"/>
<keyword evidence="3" id="KW-1185">Reference proteome</keyword>
<dbReference type="VEuPathDB" id="FungiDB:AFUB_096650"/>
<feature type="compositionally biased region" description="Polar residues" evidence="1">
    <location>
        <begin position="174"/>
        <end position="202"/>
    </location>
</feature>
<sequence length="548" mass="60125">MSADVLDMPNLYKLVKELGLDLLDLWKLERFWVVDMFTRLNALHFVNSLVIEDTVSPGQSLAEINFADTTQSTPSIPYIPSPSVPPIPTIDPLPSNNILYPPDAGLEFDRAIQRHGIIPSTSSPSVPNTVDAGSPVTASLQSVYSAPGPAAGPASYPTPSTHNVNSPPAGGPTITASSGCGPQFYQVDNTPQSVSTPHSASAATPVDFVNTPGPDAGASSYPTPSTHHADSPRVDEPTTRLSSSVLPLSQAVEALESTRNRPTQQQTREQTIITSLQSCSFTDENVHLNNKQIQRIIKAGACLLTRDPFKILRPLLDDADNTSSSLKKLGLPEEWKGINGAVNYLRVLDEDKAKKKMLDPMAKRVAQILFYLNYESLRKKGEPDVVTRILDAYHDDPNKSKPKEVRQKNFHTYHLRLGRWWWRLAAWLGLGILLVADDVAMNMLSGSFSNYQIDALITLALRTRPGTIQLYHSLEPVARSLLSGNLPTSLRQILMDANTGLLTHNAQETARTQDENASRSQETLCPWKVENTIPYAEKTATDFFDSLT</sequence>
<name>B0YDS8_ASPFC</name>
<dbReference type="OrthoDB" id="4508405at2759"/>
<dbReference type="HOGENOM" id="CLU_496925_0_0_1"/>